<dbReference type="PRINTS" id="PR00332">
    <property type="entry name" value="HISTRIAD"/>
</dbReference>
<keyword evidence="3" id="KW-0808">Transferase</keyword>
<dbReference type="PANTHER" id="PTHR46648:SF1">
    <property type="entry name" value="ADENOSINE 5'-MONOPHOSPHORAMIDASE HNT1"/>
    <property type="match status" value="1"/>
</dbReference>
<dbReference type="Pfam" id="PF01230">
    <property type="entry name" value="HIT"/>
    <property type="match status" value="1"/>
</dbReference>
<keyword evidence="3" id="KW-0489">Methyltransferase</keyword>
<comment type="caution">
    <text evidence="3">The sequence shown here is derived from an EMBL/GenBank/DDBJ whole genome shotgun (WGS) entry which is preliminary data.</text>
</comment>
<dbReference type="InterPro" id="IPR039384">
    <property type="entry name" value="HINT"/>
</dbReference>
<dbReference type="SUPFAM" id="SSF54197">
    <property type="entry name" value="HIT-like"/>
    <property type="match status" value="1"/>
</dbReference>
<keyword evidence="4" id="KW-1185">Reference proteome</keyword>
<dbReference type="EMBL" id="JBHUFA010000012">
    <property type="protein sequence ID" value="MFD1696858.1"/>
    <property type="molecule type" value="Genomic_DNA"/>
</dbReference>
<accession>A0ABW4K0D2</accession>
<protein>
    <submittedName>
        <fullName evidence="3">HIT family protein</fullName>
        <ecNumber evidence="3">2.1.1.-</ecNumber>
    </submittedName>
</protein>
<dbReference type="Gene3D" id="3.30.428.10">
    <property type="entry name" value="HIT-like"/>
    <property type="match status" value="1"/>
</dbReference>
<feature type="short sequence motif" description="Histidine triad motif" evidence="1">
    <location>
        <begin position="107"/>
        <end position="111"/>
    </location>
</feature>
<dbReference type="EC" id="2.1.1.-" evidence="3"/>
<evidence type="ECO:0000259" key="2">
    <source>
        <dbReference type="PROSITE" id="PS51084"/>
    </source>
</evidence>
<name>A0ABW4K0D2_9HYPH</name>
<dbReference type="GO" id="GO:0032259">
    <property type="term" value="P:methylation"/>
    <property type="evidence" value="ECO:0007669"/>
    <property type="project" value="UniProtKB-KW"/>
</dbReference>
<dbReference type="InterPro" id="IPR036265">
    <property type="entry name" value="HIT-like_sf"/>
</dbReference>
<dbReference type="PANTHER" id="PTHR46648">
    <property type="entry name" value="HIT FAMILY PROTEIN 1"/>
    <property type="match status" value="1"/>
</dbReference>
<dbReference type="InterPro" id="IPR011146">
    <property type="entry name" value="HIT-like"/>
</dbReference>
<organism evidence="3 4">
    <name type="scientific">Roseibium aestuarii</name>
    <dbReference type="NCBI Taxonomy" id="2600299"/>
    <lineage>
        <taxon>Bacteria</taxon>
        <taxon>Pseudomonadati</taxon>
        <taxon>Pseudomonadota</taxon>
        <taxon>Alphaproteobacteria</taxon>
        <taxon>Hyphomicrobiales</taxon>
        <taxon>Stappiaceae</taxon>
        <taxon>Roseibium</taxon>
    </lineage>
</organism>
<dbReference type="PROSITE" id="PS51084">
    <property type="entry name" value="HIT_2"/>
    <property type="match status" value="1"/>
</dbReference>
<dbReference type="InterPro" id="IPR001310">
    <property type="entry name" value="Histidine_triad_HIT"/>
</dbReference>
<dbReference type="Proteomes" id="UP001597327">
    <property type="component" value="Unassembled WGS sequence"/>
</dbReference>
<sequence>MTSSASTPAYDDQNIFARILRGELPCHKLYEDDASLAIMDIMPRGDGHSLVIPKAPSRNLLDIQPDALTATILNVQKLARAVKAAFDADGVTLEQYSEPASGQTVYHTHFHILPRFEGVALKPHAGAMADNARLAEQAEKIRAALA</sequence>
<reference evidence="4" key="1">
    <citation type="journal article" date="2019" name="Int. J. Syst. Evol. Microbiol.">
        <title>The Global Catalogue of Microorganisms (GCM) 10K type strain sequencing project: providing services to taxonomists for standard genome sequencing and annotation.</title>
        <authorList>
            <consortium name="The Broad Institute Genomics Platform"/>
            <consortium name="The Broad Institute Genome Sequencing Center for Infectious Disease"/>
            <person name="Wu L."/>
            <person name="Ma J."/>
        </authorList>
    </citation>
    <scope>NUCLEOTIDE SEQUENCE [LARGE SCALE GENOMIC DNA]</scope>
    <source>
        <strain evidence="4">JCM 3369</strain>
    </source>
</reference>
<proteinExistence type="predicted"/>
<dbReference type="RefSeq" id="WP_149892310.1">
    <property type="nucleotide sequence ID" value="NZ_JBHUFA010000012.1"/>
</dbReference>
<evidence type="ECO:0000256" key="1">
    <source>
        <dbReference type="PROSITE-ProRule" id="PRU00464"/>
    </source>
</evidence>
<evidence type="ECO:0000313" key="3">
    <source>
        <dbReference type="EMBL" id="MFD1696858.1"/>
    </source>
</evidence>
<gene>
    <name evidence="3" type="ORF">ACFSC7_15170</name>
</gene>
<evidence type="ECO:0000313" key="4">
    <source>
        <dbReference type="Proteomes" id="UP001597327"/>
    </source>
</evidence>
<feature type="domain" description="HIT" evidence="2">
    <location>
        <begin position="15"/>
        <end position="122"/>
    </location>
</feature>
<dbReference type="GO" id="GO:0008168">
    <property type="term" value="F:methyltransferase activity"/>
    <property type="evidence" value="ECO:0007669"/>
    <property type="project" value="UniProtKB-KW"/>
</dbReference>
<dbReference type="CDD" id="cd01277">
    <property type="entry name" value="HINT_subgroup"/>
    <property type="match status" value="1"/>
</dbReference>